<dbReference type="PROSITE" id="PS51379">
    <property type="entry name" value="4FE4S_FER_2"/>
    <property type="match status" value="3"/>
</dbReference>
<dbReference type="CDD" id="cd10551">
    <property type="entry name" value="PsrB"/>
    <property type="match status" value="1"/>
</dbReference>
<sequence>MKKPINNVWIGTDQMENSPEYREATSGEVAQDQFENPRLEATRRDFLKYLGFGMTAATIASCDIPVRKAIPYVSKPDTIVPGVATYFASTFVQGGDYVPVLVKTREGRPIKIEGNSMSPITEGGTSARAQASVLSMYDTSRFDGPFRVRNGQIQRARNYADNAGWEILDGEIRDRLQDARQIRLVSHTILSPSLKSAIRDFKASMPGNTVLVQYDPVSSAAQLDAYESAFGVRAIPHYRFDNANVIVGFNCDFLGTWISPVEYGRQYAMGRKPTTGRMSRHIQVESHMSLTGSNADNRILVKPSQQGQAILALYNAIVGGRGTANLDATTTAKIQAVATELRAARGEALVVSGSNNLYEQQLVIAINRALNSYGSTIETDRWSYQRQGSDQDMARFVTELESGDIDAVIVLDGANPAFDNPWATRIRTALQRNDPEWGDDDASTPLDADEVGDRSEDADVVDENDPGIDPNLVEDPIRARFRNILTISMTGVPTETSQLCEYITPNHHYLESWGDAEAVQGVYSLIQPAIVPIFASVNRFGTRQEGESLLIWAQSDRYDPTAEQPYMNYVMRNWEETAFSAQNRFSSFRSFWDSALHDGIFNGPTSGSLTDFNLGYNASAPVQPQEGEATNEVKPADAVVRSVQDFDESDAVARVTVAVEVENEITFFETVNLGNGVYADNPWLQECPDPVTRTVWGNYLTIPVTWTGGNSYTAYKGLNTEEYKGRADIVELAIGDLAKEITVVRQFGQMPGTFGLALGYGRELAGAPGRAIGQNVGIDVYPWLPLDDNGYVQYYSTEALISDKVDTEEEFASVQYHHTMGLTTTNEGGKVYYNNRTGETETIAGELDADQRQYLEPYNVDEATVMEIGKGMQGGLTDRSIIFQGKFSELGELEEHIAERRAEAQHLNEQTLYPYEEYVKDIYSQGHWWAMHVDLNACIGCAACEVACVAENNVPVVGKYEVSRHHEMKWLRIDRYFYGDVENPRAVYQPMMCQHCDNAPCENVCPVNATQHSDEGANQMIYNRCIGTRYCANNCPYKVRRFNWLDYTTADLFSSNEPELANEDLPFGADNLTRMVLNPDVTVRSRGVIEKCSFCAQRLQAGKLTAKIEKRALRDSDVRTACQTACPTGAITFGDRNNQNGDIPRKLRNPLNYLALEEVNTQSSVFYAARVHNPIESLSEA</sequence>
<dbReference type="PANTHER" id="PTHR42783">
    <property type="entry name" value="GLUTAMATE SYNTHASE [NADPH] SMALL CHAIN"/>
    <property type="match status" value="1"/>
</dbReference>
<dbReference type="Pfam" id="PF13247">
    <property type="entry name" value="Fer4_11"/>
    <property type="match status" value="1"/>
</dbReference>
<dbReference type="NCBIfam" id="TIGR04519">
    <property type="entry name" value="MoCo_extend_TAT"/>
    <property type="match status" value="1"/>
</dbReference>
<evidence type="ECO:0000256" key="1">
    <source>
        <dbReference type="SAM" id="MobiDB-lite"/>
    </source>
</evidence>
<dbReference type="SUPFAM" id="SSF54862">
    <property type="entry name" value="4Fe-4S ferredoxins"/>
    <property type="match status" value="1"/>
</dbReference>
<dbReference type="InterPro" id="IPR030948">
    <property type="entry name" value="TAT_var_transloc_signal_dom"/>
</dbReference>
<proteinExistence type="predicted"/>
<protein>
    <submittedName>
        <fullName evidence="3">Molybdopterin-containing oxidoreductase family iron-sulfur binding subunit</fullName>
    </submittedName>
</protein>
<dbReference type="EMBL" id="PTJC01000006">
    <property type="protein sequence ID" value="PPK86157.1"/>
    <property type="molecule type" value="Genomic_DNA"/>
</dbReference>
<feature type="domain" description="4Fe-4S ferredoxin-type" evidence="2">
    <location>
        <begin position="1016"/>
        <end position="1045"/>
    </location>
</feature>
<keyword evidence="4" id="KW-1185">Reference proteome</keyword>
<dbReference type="AlphaFoldDB" id="A0A2S6I4Q6"/>
<feature type="domain" description="4Fe-4S ferredoxin-type" evidence="2">
    <location>
        <begin position="984"/>
        <end position="1015"/>
    </location>
</feature>
<dbReference type="SUPFAM" id="SSF53706">
    <property type="entry name" value="Formate dehydrogenase/DMSO reductase, domains 1-3"/>
    <property type="match status" value="1"/>
</dbReference>
<dbReference type="InterPro" id="IPR017896">
    <property type="entry name" value="4Fe4S_Fe-S-bd"/>
</dbReference>
<reference evidence="3 4" key="1">
    <citation type="submission" date="2018-02" db="EMBL/GenBank/DDBJ databases">
        <title>Genomic Encyclopedia of Archaeal and Bacterial Type Strains, Phase II (KMG-II): from individual species to whole genera.</title>
        <authorList>
            <person name="Goeker M."/>
        </authorList>
    </citation>
    <scope>NUCLEOTIDE SEQUENCE [LARGE SCALE GENOMIC DNA]</scope>
    <source>
        <strain evidence="3 4">DSM 29526</strain>
    </source>
</reference>
<feature type="domain" description="4Fe-4S ferredoxin-type" evidence="2">
    <location>
        <begin position="929"/>
        <end position="959"/>
    </location>
</feature>
<evidence type="ECO:0000259" key="2">
    <source>
        <dbReference type="PROSITE" id="PS51379"/>
    </source>
</evidence>
<dbReference type="Gene3D" id="3.30.70.20">
    <property type="match status" value="2"/>
</dbReference>
<name>A0A2S6I4Q6_9BACT</name>
<feature type="compositionally biased region" description="Acidic residues" evidence="1">
    <location>
        <begin position="436"/>
        <end position="450"/>
    </location>
</feature>
<accession>A0A2S6I4Q6</accession>
<feature type="region of interest" description="Disordered" evidence="1">
    <location>
        <begin position="430"/>
        <end position="473"/>
    </location>
</feature>
<dbReference type="PANTHER" id="PTHR42783:SF3">
    <property type="entry name" value="GLUTAMATE SYNTHASE [NADPH] SMALL CHAIN-RELATED"/>
    <property type="match status" value="1"/>
</dbReference>
<gene>
    <name evidence="3" type="ORF">CLV84_3076</name>
</gene>
<dbReference type="Proteomes" id="UP000237662">
    <property type="component" value="Unassembled WGS sequence"/>
</dbReference>
<evidence type="ECO:0000313" key="4">
    <source>
        <dbReference type="Proteomes" id="UP000237662"/>
    </source>
</evidence>
<comment type="caution">
    <text evidence="3">The sequence shown here is derived from an EMBL/GenBank/DDBJ whole genome shotgun (WGS) entry which is preliminary data.</text>
</comment>
<dbReference type="OrthoDB" id="9779457at2"/>
<evidence type="ECO:0000313" key="3">
    <source>
        <dbReference type="EMBL" id="PPK86157.1"/>
    </source>
</evidence>
<dbReference type="RefSeq" id="WP_104420615.1">
    <property type="nucleotide sequence ID" value="NZ_PTJC01000006.1"/>
</dbReference>
<organism evidence="3 4">
    <name type="scientific">Neolewinella xylanilytica</name>
    <dbReference type="NCBI Taxonomy" id="1514080"/>
    <lineage>
        <taxon>Bacteria</taxon>
        <taxon>Pseudomonadati</taxon>
        <taxon>Bacteroidota</taxon>
        <taxon>Saprospiria</taxon>
        <taxon>Saprospirales</taxon>
        <taxon>Lewinellaceae</taxon>
        <taxon>Neolewinella</taxon>
    </lineage>
</organism>